<dbReference type="InterPro" id="IPR023213">
    <property type="entry name" value="CAT-like_dom_sf"/>
</dbReference>
<dbReference type="SMART" id="SM01059">
    <property type="entry name" value="CAT"/>
    <property type="match status" value="1"/>
</dbReference>
<evidence type="ECO:0000256" key="4">
    <source>
        <dbReference type="RuleBase" id="RU000503"/>
    </source>
</evidence>
<evidence type="ECO:0000256" key="1">
    <source>
        <dbReference type="ARBA" id="ARBA00002150"/>
    </source>
</evidence>
<gene>
    <name evidence="6" type="primary">cat</name>
    <name evidence="6" type="ORF">BN3087_520011</name>
</gene>
<keyword evidence="4 6" id="KW-0808">Transferase</keyword>
<dbReference type="PANTHER" id="PTHR38474">
    <property type="entry name" value="SLR0299 PROTEIN"/>
    <property type="match status" value="1"/>
</dbReference>
<dbReference type="PANTHER" id="PTHR38474:SF1">
    <property type="entry name" value="SLR0299 PROTEIN"/>
    <property type="match status" value="1"/>
</dbReference>
<evidence type="ECO:0000256" key="5">
    <source>
        <dbReference type="RuleBase" id="RU004156"/>
    </source>
</evidence>
<organism evidence="6">
    <name type="scientific">Sulfurovum sp. enrichment culture clone C5</name>
    <dbReference type="NCBI Taxonomy" id="497650"/>
    <lineage>
        <taxon>Bacteria</taxon>
        <taxon>Pseudomonadati</taxon>
        <taxon>Campylobacterota</taxon>
        <taxon>Epsilonproteobacteria</taxon>
        <taxon>Campylobacterales</taxon>
        <taxon>Sulfurovaceae</taxon>
        <taxon>Sulfurovum</taxon>
        <taxon>environmental samples</taxon>
    </lineage>
</organism>
<dbReference type="SUPFAM" id="SSF52777">
    <property type="entry name" value="CoA-dependent acyltransferases"/>
    <property type="match status" value="1"/>
</dbReference>
<protein>
    <recommendedName>
        <fullName evidence="4">Chloramphenicol acetyltransferase</fullName>
        <ecNumber evidence="4">2.3.1.28</ecNumber>
    </recommendedName>
</protein>
<dbReference type="PROSITE" id="PS00100">
    <property type="entry name" value="CAT"/>
    <property type="match status" value="1"/>
</dbReference>
<dbReference type="AlphaFoldDB" id="A0A0S4XQC3"/>
<comment type="function">
    <text evidence="1 4">This enzyme is an effector of chloramphenicol resistance in bacteria.</text>
</comment>
<proteinExistence type="inferred from homology"/>
<dbReference type="GO" id="GO:0046677">
    <property type="term" value="P:response to antibiotic"/>
    <property type="evidence" value="ECO:0007669"/>
    <property type="project" value="UniProtKB-KW"/>
</dbReference>
<dbReference type="Pfam" id="PF00302">
    <property type="entry name" value="CAT"/>
    <property type="match status" value="1"/>
</dbReference>
<dbReference type="EC" id="2.3.1.28" evidence="4"/>
<sequence length="213" mass="24691">MQKINLTTYPRKSTYEAFLHHEIPVLSTTCEIDITELYKFRQQYALRLFPLLAFMIDKTINEIEAMKHRIIDGELYAYDVIHPSFTTLLPNNTISFCDAIHMDDAKMFYEHIVTLSDVATQTADVEMREKHGRYFISNIPWIRFSSFVHPYLSQYASIPIVTTGKFQQNGMNITIPIALQVHHSLADGYHLGRFYTLLEQNIKNTPEILSGIV</sequence>
<dbReference type="EMBL" id="FAXN01000054">
    <property type="protein sequence ID" value="CUV65942.1"/>
    <property type="molecule type" value="Genomic_DNA"/>
</dbReference>
<dbReference type="GO" id="GO:0008811">
    <property type="term" value="F:chloramphenicol O-acetyltransferase activity"/>
    <property type="evidence" value="ECO:0007669"/>
    <property type="project" value="UniProtKB-EC"/>
</dbReference>
<keyword evidence="3 4" id="KW-0046">Antibiotic resistance</keyword>
<keyword evidence="4 6" id="KW-0012">Acyltransferase</keyword>
<name>A0A0S4XQC3_9BACT</name>
<evidence type="ECO:0000256" key="2">
    <source>
        <dbReference type="ARBA" id="ARBA00010571"/>
    </source>
</evidence>
<accession>A0A0S4XQC3</accession>
<comment type="similarity">
    <text evidence="2 5">Belongs to the chloramphenicol acetyltransferase family.</text>
</comment>
<dbReference type="InterPro" id="IPR001707">
    <property type="entry name" value="Cmp_AcTrfase"/>
</dbReference>
<dbReference type="InterPro" id="IPR018372">
    <property type="entry name" value="Chloramphenicol_AcTrfase_AS"/>
</dbReference>
<evidence type="ECO:0000313" key="6">
    <source>
        <dbReference type="EMBL" id="CUV65942.1"/>
    </source>
</evidence>
<dbReference type="Gene3D" id="3.30.559.10">
    <property type="entry name" value="Chloramphenicol acetyltransferase-like domain"/>
    <property type="match status" value="1"/>
</dbReference>
<comment type="catalytic activity">
    <reaction evidence="4">
        <text>chloramphenicol + acetyl-CoA = chloramphenicol 3-acetate + CoA</text>
        <dbReference type="Rhea" id="RHEA:18421"/>
        <dbReference type="ChEBI" id="CHEBI:16730"/>
        <dbReference type="ChEBI" id="CHEBI:17698"/>
        <dbReference type="ChEBI" id="CHEBI:57287"/>
        <dbReference type="ChEBI" id="CHEBI:57288"/>
        <dbReference type="EC" id="2.3.1.28"/>
    </reaction>
</comment>
<evidence type="ECO:0000256" key="3">
    <source>
        <dbReference type="ARBA" id="ARBA00023251"/>
    </source>
</evidence>
<reference evidence="6" key="1">
    <citation type="submission" date="2015-11" db="EMBL/GenBank/DDBJ databases">
        <authorList>
            <person name="Zhang Y."/>
            <person name="Guo Z."/>
        </authorList>
    </citation>
    <scope>NUCLEOTIDE SEQUENCE</scope>
    <source>
        <strain evidence="6">BN30871</strain>
    </source>
</reference>